<evidence type="ECO:0000256" key="1">
    <source>
        <dbReference type="SAM" id="SignalP"/>
    </source>
</evidence>
<organism evidence="2 3">
    <name type="scientific">Halocynthiibacter halioticoli</name>
    <dbReference type="NCBI Taxonomy" id="2986804"/>
    <lineage>
        <taxon>Bacteria</taxon>
        <taxon>Pseudomonadati</taxon>
        <taxon>Pseudomonadota</taxon>
        <taxon>Alphaproteobacteria</taxon>
        <taxon>Rhodobacterales</taxon>
        <taxon>Paracoccaceae</taxon>
        <taxon>Halocynthiibacter</taxon>
    </lineage>
</organism>
<gene>
    <name evidence="2" type="ORF">OH136_15840</name>
</gene>
<evidence type="ECO:0000313" key="3">
    <source>
        <dbReference type="Proteomes" id="UP001208041"/>
    </source>
</evidence>
<name>A0AAE3LUV5_9RHOB</name>
<proteinExistence type="predicted"/>
<comment type="caution">
    <text evidence="2">The sequence shown here is derived from an EMBL/GenBank/DDBJ whole genome shotgun (WGS) entry which is preliminary data.</text>
</comment>
<accession>A0AAE3LUV5</accession>
<dbReference type="EMBL" id="JAOYFC010000006">
    <property type="protein sequence ID" value="MCV6826035.1"/>
    <property type="molecule type" value="Genomic_DNA"/>
</dbReference>
<dbReference type="RefSeq" id="WP_263955007.1">
    <property type="nucleotide sequence ID" value="NZ_JAOYFC010000006.1"/>
</dbReference>
<evidence type="ECO:0000313" key="2">
    <source>
        <dbReference type="EMBL" id="MCV6826035.1"/>
    </source>
</evidence>
<dbReference type="AlphaFoldDB" id="A0AAE3LUV5"/>
<feature type="signal peptide" evidence="1">
    <location>
        <begin position="1"/>
        <end position="17"/>
    </location>
</feature>
<protein>
    <submittedName>
        <fullName evidence="2">Uncharacterized protein</fullName>
    </submittedName>
</protein>
<feature type="chain" id="PRO_5042172574" evidence="1">
    <location>
        <begin position="18"/>
        <end position="163"/>
    </location>
</feature>
<reference evidence="2" key="1">
    <citation type="submission" date="2022-10" db="EMBL/GenBank/DDBJ databases">
        <authorList>
            <person name="Yue Y."/>
        </authorList>
    </citation>
    <scope>NUCLEOTIDE SEQUENCE</scope>
    <source>
        <strain evidence="2">Z654</strain>
    </source>
</reference>
<dbReference type="Proteomes" id="UP001208041">
    <property type="component" value="Unassembled WGS sequence"/>
</dbReference>
<sequence>MKRILLAILFCASQAAAESHTLSSHKAWDVAFQNFTNRDACSMTSQNNAGHILDFTIWDDGEMQMFAFFNTEYDLWYDEVYDAKFNIGKTDWTLPDADWNQSHMAFTFQRDDAAAFFEDVIQGNSITLIDPEGADVTAWSLAGSQNAFVALVACFKRLEGAPA</sequence>
<keyword evidence="1" id="KW-0732">Signal</keyword>
<keyword evidence="3" id="KW-1185">Reference proteome</keyword>